<organism evidence="3 4">
    <name type="scientific">Armillaria borealis</name>
    <dbReference type="NCBI Taxonomy" id="47425"/>
    <lineage>
        <taxon>Eukaryota</taxon>
        <taxon>Fungi</taxon>
        <taxon>Dikarya</taxon>
        <taxon>Basidiomycota</taxon>
        <taxon>Agaricomycotina</taxon>
        <taxon>Agaricomycetes</taxon>
        <taxon>Agaricomycetidae</taxon>
        <taxon>Agaricales</taxon>
        <taxon>Marasmiineae</taxon>
        <taxon>Physalacriaceae</taxon>
        <taxon>Armillaria</taxon>
    </lineage>
</organism>
<feature type="domain" description="DUF6534" evidence="2">
    <location>
        <begin position="18"/>
        <end position="74"/>
    </location>
</feature>
<protein>
    <recommendedName>
        <fullName evidence="2">DUF6534 domain-containing protein</fullName>
    </recommendedName>
</protein>
<comment type="caution">
    <text evidence="3">The sequence shown here is derived from an EMBL/GenBank/DDBJ whole genome shotgun (WGS) entry which is preliminary data.</text>
</comment>
<feature type="transmembrane region" description="Helical" evidence="1">
    <location>
        <begin position="12"/>
        <end position="33"/>
    </location>
</feature>
<dbReference type="Proteomes" id="UP001175226">
    <property type="component" value="Unassembled WGS sequence"/>
</dbReference>
<evidence type="ECO:0000313" key="3">
    <source>
        <dbReference type="EMBL" id="KAK0439668.1"/>
    </source>
</evidence>
<dbReference type="EMBL" id="JAUEPT010000037">
    <property type="protein sequence ID" value="KAK0439668.1"/>
    <property type="molecule type" value="Genomic_DNA"/>
</dbReference>
<reference evidence="3" key="1">
    <citation type="submission" date="2023-06" db="EMBL/GenBank/DDBJ databases">
        <authorList>
            <consortium name="Lawrence Berkeley National Laboratory"/>
            <person name="Ahrendt S."/>
            <person name="Sahu N."/>
            <person name="Indic B."/>
            <person name="Wong-Bajracharya J."/>
            <person name="Merenyi Z."/>
            <person name="Ke H.-M."/>
            <person name="Monk M."/>
            <person name="Kocsube S."/>
            <person name="Drula E."/>
            <person name="Lipzen A."/>
            <person name="Balint B."/>
            <person name="Henrissat B."/>
            <person name="Andreopoulos B."/>
            <person name="Martin F.M."/>
            <person name="Harder C.B."/>
            <person name="Rigling D."/>
            <person name="Ford K.L."/>
            <person name="Foster G.D."/>
            <person name="Pangilinan J."/>
            <person name="Papanicolaou A."/>
            <person name="Barry K."/>
            <person name="LaButti K."/>
            <person name="Viragh M."/>
            <person name="Koriabine M."/>
            <person name="Yan M."/>
            <person name="Riley R."/>
            <person name="Champramary S."/>
            <person name="Plett K.L."/>
            <person name="Tsai I.J."/>
            <person name="Slot J."/>
            <person name="Sipos G."/>
            <person name="Plett J."/>
            <person name="Nagy L.G."/>
            <person name="Grigoriev I.V."/>
        </authorList>
    </citation>
    <scope>NUCLEOTIDE SEQUENCE</scope>
    <source>
        <strain evidence="3">FPL87.14</strain>
    </source>
</reference>
<accession>A0AA39MMS2</accession>
<name>A0AA39MMS2_9AGAR</name>
<sequence>MHLLSTSAWVILWLVATCVADILITVILVWHLYGNLKNHKTGFRGSDESVDRIIQSTVQTGLITTLCALIDLLTYLLDVSLLSSPQEHNGLRGRIIAHRTPSSVQLPSPKAIYQHSSEQP</sequence>
<proteinExistence type="predicted"/>
<evidence type="ECO:0000313" key="4">
    <source>
        <dbReference type="Proteomes" id="UP001175226"/>
    </source>
</evidence>
<keyword evidence="1" id="KW-0472">Membrane</keyword>
<dbReference type="Pfam" id="PF20152">
    <property type="entry name" value="DUF6534"/>
    <property type="match status" value="1"/>
</dbReference>
<keyword evidence="1" id="KW-0812">Transmembrane</keyword>
<gene>
    <name evidence="3" type="ORF">EV421DRAFT_1820043</name>
</gene>
<evidence type="ECO:0000256" key="1">
    <source>
        <dbReference type="SAM" id="Phobius"/>
    </source>
</evidence>
<dbReference type="AlphaFoldDB" id="A0AA39MMS2"/>
<keyword evidence="1" id="KW-1133">Transmembrane helix</keyword>
<evidence type="ECO:0000259" key="2">
    <source>
        <dbReference type="Pfam" id="PF20152"/>
    </source>
</evidence>
<dbReference type="InterPro" id="IPR045339">
    <property type="entry name" value="DUF6534"/>
</dbReference>
<keyword evidence="4" id="KW-1185">Reference proteome</keyword>